<dbReference type="InterPro" id="IPR038718">
    <property type="entry name" value="SNF2-like_sf"/>
</dbReference>
<keyword evidence="2" id="KW-0479">Metal-binding</keyword>
<dbReference type="CDD" id="cd18793">
    <property type="entry name" value="SF2_C_SNF"/>
    <property type="match status" value="1"/>
</dbReference>
<evidence type="ECO:0000259" key="3">
    <source>
        <dbReference type="PROSITE" id="PS50966"/>
    </source>
</evidence>
<dbReference type="InParanoid" id="B4DBT9"/>
<dbReference type="Proteomes" id="UP000005824">
    <property type="component" value="Unassembled WGS sequence"/>
</dbReference>
<accession>B4DBT9</accession>
<evidence type="ECO:0000259" key="4">
    <source>
        <dbReference type="PROSITE" id="PS51192"/>
    </source>
</evidence>
<dbReference type="Gene3D" id="3.40.50.300">
    <property type="entry name" value="P-loop containing nucleotide triphosphate hydrolases"/>
    <property type="match status" value="1"/>
</dbReference>
<evidence type="ECO:0000313" key="7">
    <source>
        <dbReference type="Proteomes" id="UP000005824"/>
    </source>
</evidence>
<dbReference type="EC" id="2.7.11.1" evidence="6"/>
<protein>
    <submittedName>
        <fullName evidence="6">Non-specific serine/threonine protein kinase</fullName>
        <ecNumber evidence="6">2.7.11.1</ecNumber>
    </submittedName>
</protein>
<keyword evidence="1" id="KW-0378">Hydrolase</keyword>
<keyword evidence="6" id="KW-0808">Transferase</keyword>
<dbReference type="PROSITE" id="PS51194">
    <property type="entry name" value="HELICASE_CTER"/>
    <property type="match status" value="1"/>
</dbReference>
<organism evidence="6 7">
    <name type="scientific">Chthoniobacter flavus Ellin428</name>
    <dbReference type="NCBI Taxonomy" id="497964"/>
    <lineage>
        <taxon>Bacteria</taxon>
        <taxon>Pseudomonadati</taxon>
        <taxon>Verrucomicrobiota</taxon>
        <taxon>Spartobacteria</taxon>
        <taxon>Chthoniobacterales</taxon>
        <taxon>Chthoniobacteraceae</taxon>
        <taxon>Chthoniobacter</taxon>
    </lineage>
</organism>
<evidence type="ECO:0000256" key="1">
    <source>
        <dbReference type="ARBA" id="ARBA00022801"/>
    </source>
</evidence>
<dbReference type="PROSITE" id="PS50966">
    <property type="entry name" value="ZF_SWIM"/>
    <property type="match status" value="1"/>
</dbReference>
<name>B4DBT9_9BACT</name>
<dbReference type="SMART" id="SM00487">
    <property type="entry name" value="DEXDc"/>
    <property type="match status" value="1"/>
</dbReference>
<dbReference type="PANTHER" id="PTHR10799">
    <property type="entry name" value="SNF2/RAD54 HELICASE FAMILY"/>
    <property type="match status" value="1"/>
</dbReference>
<dbReference type="InterPro" id="IPR000330">
    <property type="entry name" value="SNF2_N"/>
</dbReference>
<reference evidence="6 7" key="1">
    <citation type="journal article" date="2011" name="J. Bacteriol.">
        <title>Genome sequence of Chthoniobacter flavus Ellin428, an aerobic heterotrophic soil bacterium.</title>
        <authorList>
            <person name="Kant R."/>
            <person name="van Passel M.W."/>
            <person name="Palva A."/>
            <person name="Lucas S."/>
            <person name="Lapidus A."/>
            <person name="Glavina Del Rio T."/>
            <person name="Dalin E."/>
            <person name="Tice H."/>
            <person name="Bruce D."/>
            <person name="Goodwin L."/>
            <person name="Pitluck S."/>
            <person name="Larimer F.W."/>
            <person name="Land M.L."/>
            <person name="Hauser L."/>
            <person name="Sangwan P."/>
            <person name="de Vos W.M."/>
            <person name="Janssen P.H."/>
            <person name="Smidt H."/>
        </authorList>
    </citation>
    <scope>NUCLEOTIDE SEQUENCE [LARGE SCALE GENOMIC DNA]</scope>
    <source>
        <strain evidence="6 7">Ellin428</strain>
    </source>
</reference>
<dbReference type="InterPro" id="IPR007527">
    <property type="entry name" value="Znf_SWIM"/>
</dbReference>
<proteinExistence type="predicted"/>
<dbReference type="GO" id="GO:0016787">
    <property type="term" value="F:hydrolase activity"/>
    <property type="evidence" value="ECO:0007669"/>
    <property type="project" value="UniProtKB-KW"/>
</dbReference>
<keyword evidence="2" id="KW-0862">Zinc</keyword>
<dbReference type="SMART" id="SM00490">
    <property type="entry name" value="HELICc"/>
    <property type="match status" value="1"/>
</dbReference>
<sequence>MHARKSSKLTLRDKLSRLTLAQAAKWLGPDGSRLLTLGAKIDIDPAGVSWPDDATFQVVIPCAETSVVVTLALAPSGRDGVRWICSESEDAELWTAAVLAFILEEKTALGLATAPPEKMDVPWELMDEQALEKRALAEREKRAREEKMDITPVSPTKTPWCDYLVTSSLSGKSYRVALRGLARGQSFCTCPDFRKNTLGTCKHVLAVLTRIRRRYPAEALRRAYQPTEIAVHVRYDGELRLAFELPRKLSPAAEKILGPWRERFAQTIEEIAELFTALEALEAAHEPVVVYPDAEERIAQALHQRRLSEQVAQIRKNPAAHPLRSSLLKTELLPYQLDGIAFAAGAGRAVLADEMGLGKTIQGVGVAEFLAREAGISRVLIVCPASLKSQWAAEIGRFCGRGVRLISGRNAERNAQYAEGEFFTVCNYEQVLRDYLAVERTPWDLIILDEAQRIKNWEAKTSHVIKSLRSRFALVLTGTPVENRIDDLFSIVEFIDDRRLGPAFRFFHTHRTASETGKVLGYKNLAALRQRLAPVLLRRTRSSVALDVPTRTTEIVRIAPTDEQLALHNSNLQVVVAITRKKFISEMDLLRLRRALAACRMAADSTFLVDKTEPGYSSKLERLGELLAALCAEPERKIIVFSEWTTMLDLIETQLKNLRAKFVRLDGSVPQARRKQLVAEFQDNPQCRVFLTTNAGSTGLNLQAADTVINVDLPWNPALLEQRIARAHRMGQKRKVHVYLFVTEKTIEENLLATLGAKHELAGAVLDPDSPLSEVQLVSGTEELKRRMEVLLGAPAPAAPDVSAETKARAEITALAERRQKVSESGGQLLTAAFSFLGDLLPEAGTPPNPAATAALRESLARCIEPGEDGRPRLTVTLPNSEALDTIAATLARLLGR</sequence>
<feature type="domain" description="Helicase C-terminal" evidence="5">
    <location>
        <begin position="622"/>
        <end position="772"/>
    </location>
</feature>
<dbReference type="EMBL" id="ABVL01000040">
    <property type="protein sequence ID" value="EDY16118.1"/>
    <property type="molecule type" value="Genomic_DNA"/>
</dbReference>
<keyword evidence="2" id="KW-0863">Zinc-finger</keyword>
<dbReference type="GO" id="GO:0005524">
    <property type="term" value="F:ATP binding"/>
    <property type="evidence" value="ECO:0007669"/>
    <property type="project" value="InterPro"/>
</dbReference>
<dbReference type="Gene3D" id="3.40.50.10810">
    <property type="entry name" value="Tandem AAA-ATPase domain"/>
    <property type="match status" value="1"/>
</dbReference>
<feature type="domain" description="Helicase ATP-binding" evidence="4">
    <location>
        <begin position="340"/>
        <end position="498"/>
    </location>
</feature>
<dbReference type="InterPro" id="IPR001650">
    <property type="entry name" value="Helicase_C-like"/>
</dbReference>
<dbReference type="GO" id="GO:0004674">
    <property type="term" value="F:protein serine/threonine kinase activity"/>
    <property type="evidence" value="ECO:0007669"/>
    <property type="project" value="UniProtKB-KW"/>
</dbReference>
<dbReference type="SUPFAM" id="SSF52540">
    <property type="entry name" value="P-loop containing nucleoside triphosphate hydrolases"/>
    <property type="match status" value="2"/>
</dbReference>
<evidence type="ECO:0000259" key="5">
    <source>
        <dbReference type="PROSITE" id="PS51194"/>
    </source>
</evidence>
<feature type="domain" description="SWIM-type" evidence="3">
    <location>
        <begin position="174"/>
        <end position="212"/>
    </location>
</feature>
<evidence type="ECO:0000256" key="2">
    <source>
        <dbReference type="PROSITE-ProRule" id="PRU00325"/>
    </source>
</evidence>
<dbReference type="InterPro" id="IPR014001">
    <property type="entry name" value="Helicase_ATP-bd"/>
</dbReference>
<keyword evidence="6" id="KW-0418">Kinase</keyword>
<dbReference type="GO" id="GO:0008270">
    <property type="term" value="F:zinc ion binding"/>
    <property type="evidence" value="ECO:0007669"/>
    <property type="project" value="UniProtKB-KW"/>
</dbReference>
<dbReference type="AlphaFoldDB" id="B4DBT9"/>
<comment type="caution">
    <text evidence="6">The sequence shown here is derived from an EMBL/GenBank/DDBJ whole genome shotgun (WGS) entry which is preliminary data.</text>
</comment>
<keyword evidence="7" id="KW-1185">Reference proteome</keyword>
<dbReference type="Pfam" id="PF00176">
    <property type="entry name" value="SNF2-rel_dom"/>
    <property type="match status" value="1"/>
</dbReference>
<dbReference type="PROSITE" id="PS51192">
    <property type="entry name" value="HELICASE_ATP_BIND_1"/>
    <property type="match status" value="1"/>
</dbReference>
<gene>
    <name evidence="6" type="ORF">CfE428DRAFT_6380</name>
</gene>
<dbReference type="RefSeq" id="WP_006983698.1">
    <property type="nucleotide sequence ID" value="NZ_ABVL01000040.1"/>
</dbReference>
<evidence type="ECO:0000313" key="6">
    <source>
        <dbReference type="EMBL" id="EDY16118.1"/>
    </source>
</evidence>
<dbReference type="CDD" id="cd17919">
    <property type="entry name" value="DEXHc_Snf"/>
    <property type="match status" value="1"/>
</dbReference>
<dbReference type="Pfam" id="PF04434">
    <property type="entry name" value="SWIM"/>
    <property type="match status" value="1"/>
</dbReference>
<keyword evidence="6" id="KW-0723">Serine/threonine-protein kinase</keyword>
<dbReference type="Pfam" id="PF00271">
    <property type="entry name" value="Helicase_C"/>
    <property type="match status" value="1"/>
</dbReference>
<dbReference type="InterPro" id="IPR049730">
    <property type="entry name" value="SNF2/RAD54-like_C"/>
</dbReference>
<dbReference type="STRING" id="497964.CfE428DRAFT_6380"/>
<dbReference type="InterPro" id="IPR027417">
    <property type="entry name" value="P-loop_NTPase"/>
</dbReference>
<dbReference type="eggNOG" id="COG0553">
    <property type="taxonomic scope" value="Bacteria"/>
</dbReference>